<gene>
    <name evidence="13" type="primary">metF</name>
    <name evidence="13" type="ORF">HMPREF9123_2582</name>
</gene>
<evidence type="ECO:0000256" key="12">
    <source>
        <dbReference type="RuleBase" id="RU003862"/>
    </source>
</evidence>
<evidence type="ECO:0000256" key="7">
    <source>
        <dbReference type="ARBA" id="ARBA00023002"/>
    </source>
</evidence>
<reference evidence="13 14" key="1">
    <citation type="submission" date="2011-02" db="EMBL/GenBank/DDBJ databases">
        <authorList>
            <person name="Muzny D."/>
            <person name="Qin X."/>
            <person name="Deng J."/>
            <person name="Jiang H."/>
            <person name="Liu Y."/>
            <person name="Qu J."/>
            <person name="Song X.-Z."/>
            <person name="Zhang L."/>
            <person name="Thornton R."/>
            <person name="Coyle M."/>
            <person name="Francisco L."/>
            <person name="Jackson L."/>
            <person name="Javaid M."/>
            <person name="Korchina V."/>
            <person name="Kovar C."/>
            <person name="Mata R."/>
            <person name="Mathew T."/>
            <person name="Ngo R."/>
            <person name="Nguyen L."/>
            <person name="Nguyen N."/>
            <person name="Okwuonu G."/>
            <person name="Ongeri F."/>
            <person name="Pham C."/>
            <person name="Simmons D."/>
            <person name="Wilczek-Boney K."/>
            <person name="Hale W."/>
            <person name="Jakkamsetti A."/>
            <person name="Pham P."/>
            <person name="Ruth R."/>
            <person name="San Lucas F."/>
            <person name="Warren J."/>
            <person name="Zhang J."/>
            <person name="Zhao Z."/>
            <person name="Zhou C."/>
            <person name="Zhu D."/>
            <person name="Lee S."/>
            <person name="Bess C."/>
            <person name="Blankenburg K."/>
            <person name="Forbes L."/>
            <person name="Fu Q."/>
            <person name="Gubbala S."/>
            <person name="Hirani K."/>
            <person name="Jayaseelan J.C."/>
            <person name="Lara F."/>
            <person name="Munidasa M."/>
            <person name="Palculict T."/>
            <person name="Patil S."/>
            <person name="Pu L.-L."/>
            <person name="Saada N."/>
            <person name="Tang L."/>
            <person name="Weissenberger G."/>
            <person name="Zhu Y."/>
            <person name="Hemphill L."/>
            <person name="Shang Y."/>
            <person name="Youmans B."/>
            <person name="Ayvaz T."/>
            <person name="Ross M."/>
            <person name="Santibanez J."/>
            <person name="Aqrawi P."/>
            <person name="Gross S."/>
            <person name="Joshi V."/>
            <person name="Fowler G."/>
            <person name="Nazareth L."/>
            <person name="Reid J."/>
            <person name="Worley K."/>
            <person name="Petrosino J."/>
            <person name="Highlander S."/>
            <person name="Gibbs R."/>
        </authorList>
    </citation>
    <scope>NUCLEOTIDE SEQUENCE [LARGE SCALE GENOMIC DNA]</scope>
    <source>
        <strain evidence="13 14">ATCC BAA-1200</strain>
    </source>
</reference>
<dbReference type="AlphaFoldDB" id="F2BFS5"/>
<comment type="pathway">
    <text evidence="2 12">One-carbon metabolism; tetrahydrofolate interconversion.</text>
</comment>
<dbReference type="NCBIfam" id="TIGR00676">
    <property type="entry name" value="fadh2"/>
    <property type="match status" value="1"/>
</dbReference>
<dbReference type="STRING" id="267212.GCA_001063965_01904"/>
<keyword evidence="6 12" id="KW-0274">FAD</keyword>
<keyword evidence="14" id="KW-1185">Reference proteome</keyword>
<dbReference type="EC" id="1.5.1.54" evidence="12"/>
<comment type="pathway">
    <text evidence="10">Amino-acid biosynthesis; L-methionine biosynthesis via de novo pathway.</text>
</comment>
<proteinExistence type="inferred from homology"/>
<protein>
    <recommendedName>
        <fullName evidence="12">Methylenetetrahydrofolate reductase</fullName>
        <ecNumber evidence="12">1.5.1.54</ecNumber>
    </recommendedName>
</protein>
<evidence type="ECO:0000256" key="10">
    <source>
        <dbReference type="ARBA" id="ARBA00034478"/>
    </source>
</evidence>
<evidence type="ECO:0000256" key="5">
    <source>
        <dbReference type="ARBA" id="ARBA00022630"/>
    </source>
</evidence>
<comment type="caution">
    <text evidence="13">The sequence shown here is derived from an EMBL/GenBank/DDBJ whole genome shotgun (WGS) entry which is preliminary data.</text>
</comment>
<dbReference type="InterPro" id="IPR029041">
    <property type="entry name" value="FAD-linked_oxidoreductase-like"/>
</dbReference>
<dbReference type="PANTHER" id="PTHR45754:SF3">
    <property type="entry name" value="METHYLENETETRAHYDROFOLATE REDUCTASE (NADPH)"/>
    <property type="match status" value="1"/>
</dbReference>
<sequence length="352" mass="39247">MRHILILYRPSEKRGGFAQAVCKIPKQIKRHKSRSCTGGVFFITRCTFSDYYQTFENQTGRLKKYGAQEHAMNTANKTLSFEFFPTRTPEGRDKQTAVREKLRRFNPAFFSCTSGAGGSTREGTLQTIADILAENTPAAPHLPCIGMNEAEIHTLLDTYRDMGVRRIVALRGDMPSGMGASGSGLRYAAELVELIRHRYGDLFRIEIAAYPEYHPQARSAAEDTAHFAAKARAGADSAITQYFYNADAYFRFVDDVRTLGCTIPVVPGIMPVTGFAKLMRFSDTCGAEIPRWLRLKLQSYADDTESVQAFALDVVTDMCARLLEQGAPGLHFYTMNQSALPEEICRRLGFGA</sequence>
<evidence type="ECO:0000256" key="3">
    <source>
        <dbReference type="ARBA" id="ARBA00006743"/>
    </source>
</evidence>
<keyword evidence="8" id="KW-0520">NAD</keyword>
<evidence type="ECO:0000313" key="14">
    <source>
        <dbReference type="Proteomes" id="UP000004105"/>
    </source>
</evidence>
<keyword evidence="5 12" id="KW-0285">Flavoprotein</keyword>
<dbReference type="UniPathway" id="UPA00193"/>
<evidence type="ECO:0000313" key="13">
    <source>
        <dbReference type="EMBL" id="EGF08274.1"/>
    </source>
</evidence>
<dbReference type="GO" id="GO:0106312">
    <property type="term" value="F:methylenetetrahydrofolate reductase (NADH) activity"/>
    <property type="evidence" value="ECO:0007669"/>
    <property type="project" value="UniProtKB-EC"/>
</dbReference>
<evidence type="ECO:0000256" key="4">
    <source>
        <dbReference type="ARBA" id="ARBA00022605"/>
    </source>
</evidence>
<keyword evidence="4" id="KW-0028">Amino-acid biosynthesis</keyword>
<evidence type="ECO:0000256" key="8">
    <source>
        <dbReference type="ARBA" id="ARBA00023027"/>
    </source>
</evidence>
<dbReference type="InterPro" id="IPR003171">
    <property type="entry name" value="Mehydrof_redctse-like"/>
</dbReference>
<name>F2BFS5_9NEIS</name>
<evidence type="ECO:0000256" key="2">
    <source>
        <dbReference type="ARBA" id="ARBA00004777"/>
    </source>
</evidence>
<dbReference type="GO" id="GO:0071949">
    <property type="term" value="F:FAD binding"/>
    <property type="evidence" value="ECO:0007669"/>
    <property type="project" value="TreeGrafter"/>
</dbReference>
<comment type="similarity">
    <text evidence="3 12">Belongs to the methylenetetrahydrofolate reductase family.</text>
</comment>
<evidence type="ECO:0000256" key="6">
    <source>
        <dbReference type="ARBA" id="ARBA00022827"/>
    </source>
</evidence>
<accession>F2BFS5</accession>
<dbReference type="GO" id="GO:0009086">
    <property type="term" value="P:methionine biosynthetic process"/>
    <property type="evidence" value="ECO:0007669"/>
    <property type="project" value="UniProtKB-KW"/>
</dbReference>
<dbReference type="HOGENOM" id="CLU_025841_0_0_4"/>
<dbReference type="EMBL" id="AFAY01000051">
    <property type="protein sequence ID" value="EGF08274.1"/>
    <property type="molecule type" value="Genomic_DNA"/>
</dbReference>
<dbReference type="CDD" id="cd00537">
    <property type="entry name" value="MTHFR"/>
    <property type="match status" value="1"/>
</dbReference>
<dbReference type="Proteomes" id="UP000004105">
    <property type="component" value="Unassembled WGS sequence"/>
</dbReference>
<evidence type="ECO:0000256" key="1">
    <source>
        <dbReference type="ARBA" id="ARBA00001974"/>
    </source>
</evidence>
<dbReference type="SUPFAM" id="SSF51730">
    <property type="entry name" value="FAD-linked oxidoreductase"/>
    <property type="match status" value="1"/>
</dbReference>
<keyword evidence="7 12" id="KW-0560">Oxidoreductase</keyword>
<dbReference type="GO" id="GO:0035999">
    <property type="term" value="P:tetrahydrofolate interconversion"/>
    <property type="evidence" value="ECO:0007669"/>
    <property type="project" value="UniProtKB-UniPathway"/>
</dbReference>
<dbReference type="GO" id="GO:0005829">
    <property type="term" value="C:cytosol"/>
    <property type="evidence" value="ECO:0007669"/>
    <property type="project" value="InterPro"/>
</dbReference>
<comment type="catalytic activity">
    <reaction evidence="11">
        <text>(6S)-5-methyl-5,6,7,8-tetrahydrofolate + NAD(+) = (6R)-5,10-methylene-5,6,7,8-tetrahydrofolate + NADH + H(+)</text>
        <dbReference type="Rhea" id="RHEA:19821"/>
        <dbReference type="ChEBI" id="CHEBI:15378"/>
        <dbReference type="ChEBI" id="CHEBI:15636"/>
        <dbReference type="ChEBI" id="CHEBI:18608"/>
        <dbReference type="ChEBI" id="CHEBI:57540"/>
        <dbReference type="ChEBI" id="CHEBI:57945"/>
        <dbReference type="EC" id="1.5.1.54"/>
    </reaction>
    <physiologicalReaction direction="right-to-left" evidence="11">
        <dbReference type="Rhea" id="RHEA:19823"/>
    </physiologicalReaction>
</comment>
<dbReference type="PANTHER" id="PTHR45754">
    <property type="entry name" value="METHYLENETETRAHYDROFOLATE REDUCTASE"/>
    <property type="match status" value="1"/>
</dbReference>
<keyword evidence="9" id="KW-0486">Methionine biosynthesis</keyword>
<evidence type="ECO:0000256" key="11">
    <source>
        <dbReference type="ARBA" id="ARBA00048628"/>
    </source>
</evidence>
<dbReference type="Gene3D" id="3.20.20.220">
    <property type="match status" value="1"/>
</dbReference>
<dbReference type="Pfam" id="PF02219">
    <property type="entry name" value="MTHFR"/>
    <property type="match status" value="1"/>
</dbReference>
<organism evidence="13 14">
    <name type="scientific">Neisseria bacilliformis ATCC BAA-1200</name>
    <dbReference type="NCBI Taxonomy" id="888742"/>
    <lineage>
        <taxon>Bacteria</taxon>
        <taxon>Pseudomonadati</taxon>
        <taxon>Pseudomonadota</taxon>
        <taxon>Betaproteobacteria</taxon>
        <taxon>Neisseriales</taxon>
        <taxon>Neisseriaceae</taxon>
        <taxon>Neisseria</taxon>
    </lineage>
</organism>
<dbReference type="InterPro" id="IPR004620">
    <property type="entry name" value="MTHF_reductase_bac"/>
</dbReference>
<comment type="cofactor">
    <cofactor evidence="1 12">
        <name>FAD</name>
        <dbReference type="ChEBI" id="CHEBI:57692"/>
    </cofactor>
</comment>
<evidence type="ECO:0000256" key="9">
    <source>
        <dbReference type="ARBA" id="ARBA00023167"/>
    </source>
</evidence>